<accession>A0ABP0Q0A4</accession>
<evidence type="ECO:0000313" key="2">
    <source>
        <dbReference type="EMBL" id="CAK9080584.1"/>
    </source>
</evidence>
<proteinExistence type="predicted"/>
<dbReference type="EMBL" id="CAXAMM010038741">
    <property type="protein sequence ID" value="CAK9080584.1"/>
    <property type="molecule type" value="Genomic_DNA"/>
</dbReference>
<feature type="non-terminal residue" evidence="2">
    <location>
        <position position="1"/>
    </location>
</feature>
<comment type="caution">
    <text evidence="2">The sequence shown here is derived from an EMBL/GenBank/DDBJ whole genome shotgun (WGS) entry which is preliminary data.</text>
</comment>
<dbReference type="Proteomes" id="UP001642464">
    <property type="component" value="Unassembled WGS sequence"/>
</dbReference>
<gene>
    <name evidence="2" type="ORF">SCF082_LOCUS38402</name>
</gene>
<evidence type="ECO:0000256" key="1">
    <source>
        <dbReference type="SAM" id="MobiDB-lite"/>
    </source>
</evidence>
<organism evidence="2 3">
    <name type="scientific">Durusdinium trenchii</name>
    <dbReference type="NCBI Taxonomy" id="1381693"/>
    <lineage>
        <taxon>Eukaryota</taxon>
        <taxon>Sar</taxon>
        <taxon>Alveolata</taxon>
        <taxon>Dinophyceae</taxon>
        <taxon>Suessiales</taxon>
        <taxon>Symbiodiniaceae</taxon>
        <taxon>Durusdinium</taxon>
    </lineage>
</organism>
<name>A0ABP0Q0A4_9DINO</name>
<protein>
    <submittedName>
        <fullName evidence="2">Uncharacterized protein</fullName>
    </submittedName>
</protein>
<sequence>PSVLGQVLPSRSRPVFTDSATMEEADPPHPPTLCALLRSHHLKAVSWARPVPCGKSALLTRPASGINVTLLIFQVVSLLLTETIVLPFKGLHKEQLGIHHQESGASAITDFSPGLVTP</sequence>
<keyword evidence="3" id="KW-1185">Reference proteome</keyword>
<feature type="region of interest" description="Disordered" evidence="1">
    <location>
        <begin position="1"/>
        <end position="28"/>
    </location>
</feature>
<reference evidence="2 3" key="1">
    <citation type="submission" date="2024-02" db="EMBL/GenBank/DDBJ databases">
        <authorList>
            <person name="Chen Y."/>
            <person name="Shah S."/>
            <person name="Dougan E. K."/>
            <person name="Thang M."/>
            <person name="Chan C."/>
        </authorList>
    </citation>
    <scope>NUCLEOTIDE SEQUENCE [LARGE SCALE GENOMIC DNA]</scope>
</reference>
<evidence type="ECO:0000313" key="3">
    <source>
        <dbReference type="Proteomes" id="UP001642464"/>
    </source>
</evidence>